<dbReference type="GO" id="GO:0031145">
    <property type="term" value="P:anaphase-promoting complex-dependent catabolic process"/>
    <property type="evidence" value="ECO:0007669"/>
    <property type="project" value="TreeGrafter"/>
</dbReference>
<evidence type="ECO:0000256" key="2">
    <source>
        <dbReference type="ARBA" id="ARBA00022618"/>
    </source>
</evidence>
<keyword evidence="7" id="KW-1185">Reference proteome</keyword>
<evidence type="ECO:0000313" key="6">
    <source>
        <dbReference type="EMBL" id="OBA23392.1"/>
    </source>
</evidence>
<dbReference type="InterPro" id="IPR049255">
    <property type="entry name" value="Apc1_N"/>
</dbReference>
<reference evidence="6 7" key="1">
    <citation type="submission" date="2016-05" db="EMBL/GenBank/DDBJ databases">
        <title>Comparative genomics of biotechnologically important yeasts.</title>
        <authorList>
            <consortium name="DOE Joint Genome Institute"/>
            <person name="Riley R."/>
            <person name="Haridas S."/>
            <person name="Wolfe K.H."/>
            <person name="Lopes M.R."/>
            <person name="Hittinger C.T."/>
            <person name="Goker M."/>
            <person name="Salamov A."/>
            <person name="Wisecaver J."/>
            <person name="Long T.M."/>
            <person name="Aerts A.L."/>
            <person name="Barry K."/>
            <person name="Choi C."/>
            <person name="Clum A."/>
            <person name="Coughlan A.Y."/>
            <person name="Deshpande S."/>
            <person name="Douglass A.P."/>
            <person name="Hanson S.J."/>
            <person name="Klenk H.-P."/>
            <person name="LaButti K."/>
            <person name="Lapidus A."/>
            <person name="Lindquist E."/>
            <person name="Lipzen A."/>
            <person name="Meier-kolthoff J.P."/>
            <person name="Ohm R.A."/>
            <person name="Otillar R.P."/>
            <person name="Pangilinan J."/>
            <person name="Peng Y."/>
            <person name="Rokas A."/>
            <person name="Rosa C.A."/>
            <person name="Scheuner C."/>
            <person name="Sibirny A.A."/>
            <person name="Slot J.C."/>
            <person name="Stielow J.B."/>
            <person name="Sun H."/>
            <person name="Kurtzman C.P."/>
            <person name="Blackwell M."/>
            <person name="Grigoriev I.V."/>
            <person name="Jeffries T.W."/>
        </authorList>
    </citation>
    <scope>NUCLEOTIDE SEQUENCE [LARGE SCALE GENOMIC DNA]</scope>
    <source>
        <strain evidence="6 7">NRRL YB-4993</strain>
    </source>
</reference>
<feature type="domain" description="Anaphase-promoting complex subunit 1 N-terminal" evidence="5">
    <location>
        <begin position="75"/>
        <end position="122"/>
    </location>
</feature>
<evidence type="ECO:0000313" key="7">
    <source>
        <dbReference type="Proteomes" id="UP000092555"/>
    </source>
</evidence>
<dbReference type="EMBL" id="LXTC01000001">
    <property type="protein sequence ID" value="OBA23392.1"/>
    <property type="molecule type" value="Genomic_DNA"/>
</dbReference>
<gene>
    <name evidence="6" type="ORF">METBIDRAFT_35851</name>
</gene>
<dbReference type="GO" id="GO:0060090">
    <property type="term" value="F:molecular adaptor activity"/>
    <property type="evidence" value="ECO:0007669"/>
    <property type="project" value="TreeGrafter"/>
</dbReference>
<dbReference type="OrthoDB" id="26401at2759"/>
<dbReference type="InterPro" id="IPR024990">
    <property type="entry name" value="Apc1"/>
</dbReference>
<dbReference type="PANTHER" id="PTHR12827">
    <property type="entry name" value="MEIOTIC CHECKPOINT REGULATOR TSG24 FAMILY MEMBER"/>
    <property type="match status" value="1"/>
</dbReference>
<accession>A0A1A0HHN5</accession>
<protein>
    <recommendedName>
        <fullName evidence="5">Anaphase-promoting complex subunit 1 N-terminal domain-containing protein</fullName>
    </recommendedName>
</protein>
<dbReference type="RefSeq" id="XP_018713873.1">
    <property type="nucleotide sequence ID" value="XM_018856661.1"/>
</dbReference>
<dbReference type="Proteomes" id="UP000092555">
    <property type="component" value="Unassembled WGS sequence"/>
</dbReference>
<comment type="similarity">
    <text evidence="1">Belongs to the APC1 family.</text>
</comment>
<dbReference type="GO" id="GO:0070979">
    <property type="term" value="P:protein K11-linked ubiquitination"/>
    <property type="evidence" value="ECO:0007669"/>
    <property type="project" value="TreeGrafter"/>
</dbReference>
<evidence type="ECO:0000259" key="5">
    <source>
        <dbReference type="Pfam" id="PF12859"/>
    </source>
</evidence>
<organism evidence="6 7">
    <name type="scientific">Metschnikowia bicuspidata var. bicuspidata NRRL YB-4993</name>
    <dbReference type="NCBI Taxonomy" id="869754"/>
    <lineage>
        <taxon>Eukaryota</taxon>
        <taxon>Fungi</taxon>
        <taxon>Dikarya</taxon>
        <taxon>Ascomycota</taxon>
        <taxon>Saccharomycotina</taxon>
        <taxon>Pichiomycetes</taxon>
        <taxon>Metschnikowiaceae</taxon>
        <taxon>Metschnikowia</taxon>
    </lineage>
</organism>
<keyword evidence="2" id="KW-0132">Cell division</keyword>
<dbReference type="GeneID" id="30029637"/>
<proteinExistence type="inferred from homology"/>
<dbReference type="PANTHER" id="PTHR12827:SF3">
    <property type="entry name" value="ANAPHASE-PROMOTING COMPLEX SUBUNIT 1"/>
    <property type="match status" value="1"/>
</dbReference>
<keyword evidence="4" id="KW-0131">Cell cycle</keyword>
<sequence>MPLSLPALDISSEMSLPSLAKHRTFLFSHGRKLVVFPREVIVATGAIISRKLIYDEDIVGATYTTFQHDVSEGIDALVVCLKSSAHIYLQGGNSHIVCFPFSLKAVFPFESGLLLERENDQLSSHGHFLPYRFFTLVDPIGDLRVVTTSSTSVVTAGESLVYFPLNGLGKSFFLCVTFNARQRSVNVYHVKEAVRNKVVGSNALRRKRNMSMATPNPSRILEDELYESIQPPFASSLQLSINMDKKRTSTLLSGASSIARMGSESGLSEQSKPIANHGSMELGTLRKDMIWTKVDTFAAKARTLHLTVSGLIYEDKEAIVISNRATKQATIYIYKLTSGSMPHYHSSMSIDCHHALSLNHPSFPGWLLLLENSNSLQLIHPILEITSPSINFPETYAAILSIASTADHLVALRSATETRDSIYINIVLEPRNKLVLTCLKIWKYLSGSKLNESVWVLWRSAILLENTRDDWKAYVITILSLIYPFDTQEDPEIPRNEITELIPAARMLHEAFTIDYLLHDLFPYIVVSLHLVYEETRLNALKGHQLTKLGILLTQLTTWMGWLEHWTSYYMIDQTNIDKFVKLLLISLVYNPPNIFEHLISLFEHRRSRFLQISQLVEEGDEVNKEITPRTNSICEIFSLLASKRLTPNVIVKACFEYGLSPSKLESLPTGVRIPLKNCLLCCQKDPEFEWNSSIFDLVGRRDLPLLSKPDRSIPESNVHLHSLGNSNSRDANSIADSLSNKHDYSMAWDEQSEADRLKITKLMFDKDRRFFEITTLLHQTRIQTTNLNIKDGMSEYDSTLLKRETASLVALRTLTIPLGRAALFYAGRVPLLTEKFPISKFNLNTLIAPSMTTIVLEEGSLHKKVTDWGHFHNGVSSGLSISPSASCISGSWVIYNKPAENNAQHAGFLLGLGLNGHLKLLEEWHIYNYLGPKHPLTSVGLLIGMAASMKGTMENKLTKVLSVHAVALLPQGANDLNVPTIVQSAGLVGIGLLYLETQHRRMSEILLSQLGEFQPHADNHDEEESYKLAAGIALGFINLGKGDDLKGLNDTHVVNKLLSYAISMKDAHSEDESDKSSSGAIIALGFIYLRTRNATIATKLQIPTSEQLLDYVRPDLLLLRCLCRNLILWDNIQPTRMWVESQIPDVLLKRHDINALHDLDSDQINMFNILGGACLSVAIKYASLHDVRARDVILHYLDITMVISVASTDTYDQKLSLSSVCQLQDLLCLCLSVVMAGSGDIEVFRRLRVLHGRIHKNFDFGAHMATSMALGILFLGGSQYGFGDTNFAIAALIVSLYPVFPNEDSEIEVHLQVLRHFWALSIQPRCLVVRDVKDGSPIKLPVRIGYKDGSIKEAESPVLLGDMSRILSIQVDSESYFKVSIDFLVNSGYLEQFKNSLTIFVLRKLNYELLKASVGSLLDSKSSQLHITEGGAKTTLRKLLNLKLRTGSSSFEKGVYIRESGLAIQNRASEEVNSGLSIFNIFDDKLELTHNATAPKRLEDVLNLKLLIAYADCKLLDEHFYLDVQFIETIKRSIWEITH</sequence>
<dbReference type="STRING" id="869754.A0A1A0HHN5"/>
<dbReference type="Pfam" id="PF12859">
    <property type="entry name" value="ANAPC1"/>
    <property type="match status" value="1"/>
</dbReference>
<keyword evidence="3" id="KW-0498">Mitosis</keyword>
<dbReference type="Gene3D" id="1.25.10.10">
    <property type="entry name" value="Leucine-rich Repeat Variant"/>
    <property type="match status" value="1"/>
</dbReference>
<evidence type="ECO:0000256" key="1">
    <source>
        <dbReference type="ARBA" id="ARBA00010547"/>
    </source>
</evidence>
<evidence type="ECO:0000256" key="4">
    <source>
        <dbReference type="ARBA" id="ARBA00023306"/>
    </source>
</evidence>
<dbReference type="GO" id="GO:0007091">
    <property type="term" value="P:metaphase/anaphase transition of mitotic cell cycle"/>
    <property type="evidence" value="ECO:0007669"/>
    <property type="project" value="TreeGrafter"/>
</dbReference>
<dbReference type="GO" id="GO:0005680">
    <property type="term" value="C:anaphase-promoting complex"/>
    <property type="evidence" value="ECO:0007669"/>
    <property type="project" value="InterPro"/>
</dbReference>
<dbReference type="GO" id="GO:0051301">
    <property type="term" value="P:cell division"/>
    <property type="evidence" value="ECO:0007669"/>
    <property type="project" value="UniProtKB-KW"/>
</dbReference>
<dbReference type="FunFam" id="1.25.10.10:FF:000435">
    <property type="entry name" value="Ubiquitin ligase subunit"/>
    <property type="match status" value="1"/>
</dbReference>
<dbReference type="InterPro" id="IPR011989">
    <property type="entry name" value="ARM-like"/>
</dbReference>
<comment type="caution">
    <text evidence="6">The sequence shown here is derived from an EMBL/GenBank/DDBJ whole genome shotgun (WGS) entry which is preliminary data.</text>
</comment>
<evidence type="ECO:0000256" key="3">
    <source>
        <dbReference type="ARBA" id="ARBA00022776"/>
    </source>
</evidence>
<name>A0A1A0HHN5_9ASCO</name>